<gene>
    <name evidence="1" type="ORF">KIW84_060688</name>
</gene>
<evidence type="ECO:0000313" key="1">
    <source>
        <dbReference type="EMBL" id="KAI5393656.1"/>
    </source>
</evidence>
<accession>A0A9D4W1K2</accession>
<proteinExistence type="predicted"/>
<dbReference type="Proteomes" id="UP001058974">
    <property type="component" value="Chromosome 6"/>
</dbReference>
<name>A0A9D4W1K2_PEA</name>
<dbReference type="EMBL" id="JAMSHJ010000006">
    <property type="protein sequence ID" value="KAI5393656.1"/>
    <property type="molecule type" value="Genomic_DNA"/>
</dbReference>
<dbReference type="Gene3D" id="3.80.10.10">
    <property type="entry name" value="Ribonuclease Inhibitor"/>
    <property type="match status" value="1"/>
</dbReference>
<comment type="caution">
    <text evidence="1">The sequence shown here is derived from an EMBL/GenBank/DDBJ whole genome shotgun (WGS) entry which is preliminary data.</text>
</comment>
<reference evidence="1 2" key="1">
    <citation type="journal article" date="2022" name="Nat. Genet.">
        <title>Improved pea reference genome and pan-genome highlight genomic features and evolutionary characteristics.</title>
        <authorList>
            <person name="Yang T."/>
            <person name="Liu R."/>
            <person name="Luo Y."/>
            <person name="Hu S."/>
            <person name="Wang D."/>
            <person name="Wang C."/>
            <person name="Pandey M.K."/>
            <person name="Ge S."/>
            <person name="Xu Q."/>
            <person name="Li N."/>
            <person name="Li G."/>
            <person name="Huang Y."/>
            <person name="Saxena R.K."/>
            <person name="Ji Y."/>
            <person name="Li M."/>
            <person name="Yan X."/>
            <person name="He Y."/>
            <person name="Liu Y."/>
            <person name="Wang X."/>
            <person name="Xiang C."/>
            <person name="Varshney R.K."/>
            <person name="Ding H."/>
            <person name="Gao S."/>
            <person name="Zong X."/>
        </authorList>
    </citation>
    <scope>NUCLEOTIDE SEQUENCE [LARGE SCALE GENOMIC DNA]</scope>
    <source>
        <strain evidence="1 2">cv. Zhongwan 6</strain>
    </source>
</reference>
<dbReference type="SUPFAM" id="SSF52047">
    <property type="entry name" value="RNI-like"/>
    <property type="match status" value="1"/>
</dbReference>
<protein>
    <submittedName>
        <fullName evidence="1">Uncharacterized protein</fullName>
    </submittedName>
</protein>
<dbReference type="AlphaFoldDB" id="A0A9D4W1K2"/>
<keyword evidence="2" id="KW-1185">Reference proteome</keyword>
<evidence type="ECO:0000313" key="2">
    <source>
        <dbReference type="Proteomes" id="UP001058974"/>
    </source>
</evidence>
<sequence length="200" mass="23015">VDLNKFLYFESNQSSSHGCSSNLLNFFSHLPHLQSLEIRCCFLKYLAAGVVPVKFPTSCINLNYLRLSIRFKHLKEISAVLCLLRSSPNLRKIELYGTKEEDEGTSLLAHLTHLTHVSYCWKDVFSVPTIPLGVRNVRIVDISGTKFELNLIKFLLLYSPLLEHMYVKLSINVKPKLMTKLNRFRRASRQVEVIFDGKTK</sequence>
<dbReference type="Gramene" id="Psat06G0068800-T1">
    <property type="protein sequence ID" value="KAI5393656.1"/>
    <property type="gene ID" value="KIW84_060688"/>
</dbReference>
<organism evidence="1 2">
    <name type="scientific">Pisum sativum</name>
    <name type="common">Garden pea</name>
    <name type="synonym">Lathyrus oleraceus</name>
    <dbReference type="NCBI Taxonomy" id="3888"/>
    <lineage>
        <taxon>Eukaryota</taxon>
        <taxon>Viridiplantae</taxon>
        <taxon>Streptophyta</taxon>
        <taxon>Embryophyta</taxon>
        <taxon>Tracheophyta</taxon>
        <taxon>Spermatophyta</taxon>
        <taxon>Magnoliopsida</taxon>
        <taxon>eudicotyledons</taxon>
        <taxon>Gunneridae</taxon>
        <taxon>Pentapetalae</taxon>
        <taxon>rosids</taxon>
        <taxon>fabids</taxon>
        <taxon>Fabales</taxon>
        <taxon>Fabaceae</taxon>
        <taxon>Papilionoideae</taxon>
        <taxon>50 kb inversion clade</taxon>
        <taxon>NPAAA clade</taxon>
        <taxon>Hologalegina</taxon>
        <taxon>IRL clade</taxon>
        <taxon>Fabeae</taxon>
        <taxon>Lathyrus</taxon>
    </lineage>
</organism>
<dbReference type="InterPro" id="IPR032675">
    <property type="entry name" value="LRR_dom_sf"/>
</dbReference>
<feature type="non-terminal residue" evidence="1">
    <location>
        <position position="200"/>
    </location>
</feature>